<dbReference type="Pfam" id="PF18921">
    <property type="entry name" value="Cyanophycin_syn"/>
    <property type="match status" value="1"/>
</dbReference>
<dbReference type="SUPFAM" id="SSF53623">
    <property type="entry name" value="MurD-like peptide ligases, catalytic domain"/>
    <property type="match status" value="1"/>
</dbReference>
<dbReference type="Pfam" id="PF08443">
    <property type="entry name" value="RimK"/>
    <property type="match status" value="1"/>
</dbReference>
<dbReference type="Gene3D" id="3.40.1190.10">
    <property type="entry name" value="Mur-like, catalytic domain"/>
    <property type="match status" value="1"/>
</dbReference>
<dbReference type="InterPro" id="IPR004101">
    <property type="entry name" value="Mur_ligase_C"/>
</dbReference>
<comment type="similarity">
    <text evidence="2">In the C-terminal section; belongs to the MurCDEF family.</text>
</comment>
<proteinExistence type="inferred from homology"/>
<dbReference type="PROSITE" id="PS01011">
    <property type="entry name" value="FOLYLPOLYGLU_SYNT_1"/>
    <property type="match status" value="1"/>
</dbReference>
<dbReference type="InterPro" id="IPR013651">
    <property type="entry name" value="ATP-grasp_RimK-type"/>
</dbReference>
<dbReference type="NCBIfam" id="NF010623">
    <property type="entry name" value="PRK14016.1"/>
    <property type="match status" value="1"/>
</dbReference>
<dbReference type="PANTHER" id="PTHR23135">
    <property type="entry name" value="MUR LIGASE FAMILY MEMBER"/>
    <property type="match status" value="1"/>
</dbReference>
<reference evidence="15 16" key="1">
    <citation type="journal article" date="2010" name="Stand. Genomic Sci.">
        <title>Complete genome sequence of Spirosoma linguale type strain (1).</title>
        <authorList>
            <person name="Lail K."/>
            <person name="Sikorski J."/>
            <person name="Saunders E."/>
            <person name="Lapidus A."/>
            <person name="Glavina Del Rio T."/>
            <person name="Copeland A."/>
            <person name="Tice H."/>
            <person name="Cheng J.-F."/>
            <person name="Lucas S."/>
            <person name="Nolan M."/>
            <person name="Bruce D."/>
            <person name="Goodwin L."/>
            <person name="Pitluck S."/>
            <person name="Ivanova N."/>
            <person name="Mavromatis K."/>
            <person name="Ovchinnikova G."/>
            <person name="Pati A."/>
            <person name="Chen A."/>
            <person name="Palaniappan K."/>
            <person name="Land M."/>
            <person name="Hauser L."/>
            <person name="Chang Y.-J."/>
            <person name="Jeffries C.D."/>
            <person name="Chain P."/>
            <person name="Brettin T."/>
            <person name="Detter J.C."/>
            <person name="Schuetze A."/>
            <person name="Rohde M."/>
            <person name="Tindall B.J."/>
            <person name="Goeker M."/>
            <person name="Bristow J."/>
            <person name="Eisen J.A."/>
            <person name="Markowitz V."/>
            <person name="Hugenholtz P."/>
            <person name="Kyrpides N.C."/>
            <person name="Klenk H.-P."/>
            <person name="Chen F."/>
        </authorList>
    </citation>
    <scope>NUCLEOTIDE SEQUENCE [LARGE SCALE GENOMIC DNA]</scope>
    <source>
        <strain evidence="16">ATCC 33905 / DSM 74 / LMG 10896 / Claus 1</strain>
    </source>
</reference>
<dbReference type="InterPro" id="IPR013221">
    <property type="entry name" value="Mur_ligase_cen"/>
</dbReference>
<dbReference type="InterPro" id="IPR036615">
    <property type="entry name" value="Mur_ligase_C_dom_sf"/>
</dbReference>
<evidence type="ECO:0000256" key="8">
    <source>
        <dbReference type="ARBA" id="ARBA00022741"/>
    </source>
</evidence>
<accession>D2QJU3</accession>
<evidence type="ECO:0000256" key="12">
    <source>
        <dbReference type="ARBA" id="ARBA00048425"/>
    </source>
</evidence>
<dbReference type="InterPro" id="IPR036565">
    <property type="entry name" value="Mur-like_cat_sf"/>
</dbReference>
<dbReference type="GO" id="GO:0071160">
    <property type="term" value="F:cyanophycin synthetase activity (L-aspartate-adding)"/>
    <property type="evidence" value="ECO:0007669"/>
    <property type="project" value="UniProtKB-EC"/>
</dbReference>
<evidence type="ECO:0000256" key="7">
    <source>
        <dbReference type="ARBA" id="ARBA00022598"/>
    </source>
</evidence>
<dbReference type="InterPro" id="IPR044019">
    <property type="entry name" value="Cyanophycin_syn_N"/>
</dbReference>
<dbReference type="HOGENOM" id="CLU_016806_0_0_10"/>
<keyword evidence="8 13" id="KW-0547">Nucleotide-binding</keyword>
<dbReference type="InterPro" id="IPR011810">
    <property type="entry name" value="Cya_phycin_syn"/>
</dbReference>
<dbReference type="RefSeq" id="WP_012928649.1">
    <property type="nucleotide sequence ID" value="NC_013730.1"/>
</dbReference>
<dbReference type="SUPFAM" id="SSF53244">
    <property type="entry name" value="MurD-like peptide ligases, peptide-binding domain"/>
    <property type="match status" value="1"/>
</dbReference>
<dbReference type="SUPFAM" id="SSF56059">
    <property type="entry name" value="Glutathione synthetase ATP-binding domain-like"/>
    <property type="match status" value="1"/>
</dbReference>
<dbReference type="EC" id="6.3.2.29" evidence="5"/>
<evidence type="ECO:0000256" key="10">
    <source>
        <dbReference type="ARBA" id="ARBA00031353"/>
    </source>
</evidence>
<name>D2QJU3_SPILD</name>
<dbReference type="Pfam" id="PF02875">
    <property type="entry name" value="Mur_ligase_C"/>
    <property type="match status" value="1"/>
</dbReference>
<evidence type="ECO:0000256" key="11">
    <source>
        <dbReference type="ARBA" id="ARBA00048094"/>
    </source>
</evidence>
<evidence type="ECO:0000313" key="16">
    <source>
        <dbReference type="Proteomes" id="UP000002028"/>
    </source>
</evidence>
<evidence type="ECO:0000259" key="14">
    <source>
        <dbReference type="PROSITE" id="PS50975"/>
    </source>
</evidence>
<dbReference type="eggNOG" id="COG0189">
    <property type="taxonomic scope" value="Bacteria"/>
</dbReference>
<dbReference type="NCBIfam" id="TIGR02068">
    <property type="entry name" value="cya_phycin_syn"/>
    <property type="match status" value="1"/>
</dbReference>
<organism evidence="15 16">
    <name type="scientific">Spirosoma linguale (strain ATCC 33905 / DSM 74 / LMG 10896 / Claus 1)</name>
    <dbReference type="NCBI Taxonomy" id="504472"/>
    <lineage>
        <taxon>Bacteria</taxon>
        <taxon>Pseudomonadati</taxon>
        <taxon>Bacteroidota</taxon>
        <taxon>Cytophagia</taxon>
        <taxon>Cytophagales</taxon>
        <taxon>Cytophagaceae</taxon>
        <taxon>Spirosoma</taxon>
    </lineage>
</organism>
<comment type="subunit">
    <text evidence="3">Homodimer.</text>
</comment>
<dbReference type="GO" id="GO:0046872">
    <property type="term" value="F:metal ion binding"/>
    <property type="evidence" value="ECO:0007669"/>
    <property type="project" value="InterPro"/>
</dbReference>
<keyword evidence="16" id="KW-1185">Reference proteome</keyword>
<feature type="domain" description="ATP-grasp" evidence="14">
    <location>
        <begin position="221"/>
        <end position="474"/>
    </location>
</feature>
<dbReference type="EMBL" id="CP001769">
    <property type="protein sequence ID" value="ADB40139.1"/>
    <property type="molecule type" value="Genomic_DNA"/>
</dbReference>
<dbReference type="STRING" id="504472.Slin_4152"/>
<comment type="catalytic activity">
    <reaction evidence="12">
        <text>[L-4-(L-arginin-2-N-yl)aspartate](n) + L-aspartate + ATP = [L-4-(L-arginin-2-N-yl)aspartate](n)-L-aspartate + ADP + phosphate + H(+)</text>
        <dbReference type="Rhea" id="RHEA:13277"/>
        <dbReference type="Rhea" id="RHEA-COMP:13728"/>
        <dbReference type="Rhea" id="RHEA-COMP:13733"/>
        <dbReference type="ChEBI" id="CHEBI:15378"/>
        <dbReference type="ChEBI" id="CHEBI:29991"/>
        <dbReference type="ChEBI" id="CHEBI:30616"/>
        <dbReference type="ChEBI" id="CHEBI:43474"/>
        <dbReference type="ChEBI" id="CHEBI:137986"/>
        <dbReference type="ChEBI" id="CHEBI:137990"/>
        <dbReference type="ChEBI" id="CHEBI:456216"/>
        <dbReference type="EC" id="6.3.2.29"/>
    </reaction>
</comment>
<keyword evidence="7" id="KW-0436">Ligase</keyword>
<protein>
    <recommendedName>
        <fullName evidence="6">Cyanophycin synthetase</fullName>
        <ecNumber evidence="5">6.3.2.29</ecNumber>
        <ecNumber evidence="4">6.3.2.30</ecNumber>
    </recommendedName>
    <alternativeName>
        <fullName evidence="10">Cyanophycin synthase</fullName>
    </alternativeName>
</protein>
<dbReference type="InterPro" id="IPR011761">
    <property type="entry name" value="ATP-grasp"/>
</dbReference>
<dbReference type="PROSITE" id="PS50975">
    <property type="entry name" value="ATP_GRASP"/>
    <property type="match status" value="1"/>
</dbReference>
<evidence type="ECO:0000256" key="6">
    <source>
        <dbReference type="ARBA" id="ARBA00022036"/>
    </source>
</evidence>
<dbReference type="Gene3D" id="3.30.470.20">
    <property type="entry name" value="ATP-grasp fold, B domain"/>
    <property type="match status" value="2"/>
</dbReference>
<evidence type="ECO:0000256" key="2">
    <source>
        <dbReference type="ARBA" id="ARBA00009060"/>
    </source>
</evidence>
<evidence type="ECO:0000256" key="9">
    <source>
        <dbReference type="ARBA" id="ARBA00022840"/>
    </source>
</evidence>
<dbReference type="GO" id="GO:0004326">
    <property type="term" value="F:tetrahydrofolylpolyglutamate synthase activity"/>
    <property type="evidence" value="ECO:0007669"/>
    <property type="project" value="InterPro"/>
</dbReference>
<dbReference type="KEGG" id="sli:Slin_4152"/>
<dbReference type="InterPro" id="IPR003135">
    <property type="entry name" value="ATP-grasp_carboxylate-amine"/>
</dbReference>
<dbReference type="eggNOG" id="COG0769">
    <property type="taxonomic scope" value="Bacteria"/>
</dbReference>
<gene>
    <name evidence="15" type="ordered locus">Slin_4152</name>
</gene>
<dbReference type="GO" id="GO:0005524">
    <property type="term" value="F:ATP binding"/>
    <property type="evidence" value="ECO:0007669"/>
    <property type="project" value="UniProtKB-UniRule"/>
</dbReference>
<evidence type="ECO:0000256" key="3">
    <source>
        <dbReference type="ARBA" id="ARBA00011738"/>
    </source>
</evidence>
<evidence type="ECO:0000256" key="13">
    <source>
        <dbReference type="PROSITE-ProRule" id="PRU00409"/>
    </source>
</evidence>
<dbReference type="Pfam" id="PF02222">
    <property type="entry name" value="ATP-grasp"/>
    <property type="match status" value="1"/>
</dbReference>
<comment type="function">
    <text evidence="1">Catalyzes the ATP-dependent polymerization of arginine and aspartate to multi-L-arginyl-poly-L-aspartic acid (cyanophycin; a water-insoluble reserve polymer).</text>
</comment>
<dbReference type="Pfam" id="PF08245">
    <property type="entry name" value="Mur_ligase_M"/>
    <property type="match status" value="1"/>
</dbReference>
<evidence type="ECO:0000256" key="4">
    <source>
        <dbReference type="ARBA" id="ARBA00012968"/>
    </source>
</evidence>
<dbReference type="Proteomes" id="UP000002028">
    <property type="component" value="Chromosome"/>
</dbReference>
<dbReference type="AlphaFoldDB" id="D2QJU3"/>
<dbReference type="PANTHER" id="PTHR23135:SF18">
    <property type="entry name" value="CYANOPHYCIN SYNTHETASE"/>
    <property type="match status" value="1"/>
</dbReference>
<evidence type="ECO:0000256" key="1">
    <source>
        <dbReference type="ARBA" id="ARBA00003184"/>
    </source>
</evidence>
<evidence type="ECO:0000256" key="5">
    <source>
        <dbReference type="ARBA" id="ARBA00013005"/>
    </source>
</evidence>
<sequence>MKIIDIRALKGPNYWSIKRPKLIVMRLDLEQLEEFPSNRIDGFYERLQHLIPSLYTHECSEGRPGGFFYRVERGTWMGHIIEHIALEIQTLAGMDCGFGRTRSTGDYGIYNVVFAYQEERAGLQAAYCAVNIAQALIEGRAYDLQADITLLSQLYEEDRLGPSTAAIVNACVQKGVPYTRLDTDSTVLLGYGIAQKRIQAAVSSQTSSIAVELAADKHETKRRLGKAAIPVPTGLVVETEAELQAALDKLGFPLVVKPLDGNHGRGVTTNIQTREALLIAFQVAKAHSEGVLIEQFAQGYDFRLLVIDYKLCAVAQRIPARVIGDGSSTISQLIDGINSDPRRGDGHVNLLTKISIDEATMAILTEQNLVPESVLPAGKELYLKKTANLSTGGTSIDMTDQVHPEIKAMAERTARVIGLDICGIDLIAQDITRSLHRSGAVVIEVNAGPGLRMHTHPSEGKPRDVGKAIADMLFPHTVNSGASRQGQSRQGQSRLGRIPIIAVTGTNGKTTTTRLTRHLIRQAGYTVGFTTTEGVYIGDTLIEEGDCTGPVSAEKVLQDPSVEFAVLECARGGMLRSGLAFDQCDVGIVTNVAADHLGLRDINSVEDMARVKAIVAESVKPDGYAVLNADNPHTYAMRHLVSSQVALFSMDPASERIVAHYRAGGLAAVYEDGYITLRRGDQCIQVEHVNNIPLAFEGKAPFMIENIMAAVLAAYCQELPFHLIAEGLRSFVPSFENTPGRMNLFCFRNYCVLVDYAHNPHGIAALGEYIKQAGAVHKVGILTGVGDRRDEDIIAVGRVAATLFDEIIIRFDEDSRGRDTDQIASLIRQGIYEIDQNKPTHIIPDELAALTYAIEHVQESTMIVHLSDRINRSVEIVREFKELEEKFDLHPDLLV</sequence>
<comment type="catalytic activity">
    <reaction evidence="11">
        <text>[L-4-(L-arginin-2-N-yl)aspartate](n)-L-aspartate + L-arginine + ATP = [L-4-(L-arginin-2-N-yl)aspartate](n+1) + ADP + phosphate + H(+)</text>
        <dbReference type="Rhea" id="RHEA:23888"/>
        <dbReference type="Rhea" id="RHEA-COMP:13732"/>
        <dbReference type="Rhea" id="RHEA-COMP:13733"/>
        <dbReference type="ChEBI" id="CHEBI:15378"/>
        <dbReference type="ChEBI" id="CHEBI:30616"/>
        <dbReference type="ChEBI" id="CHEBI:32682"/>
        <dbReference type="ChEBI" id="CHEBI:43474"/>
        <dbReference type="ChEBI" id="CHEBI:137986"/>
        <dbReference type="ChEBI" id="CHEBI:137990"/>
        <dbReference type="ChEBI" id="CHEBI:456216"/>
        <dbReference type="EC" id="6.3.2.30"/>
    </reaction>
</comment>
<dbReference type="EC" id="6.3.2.30" evidence="4"/>
<dbReference type="InterPro" id="IPR018109">
    <property type="entry name" value="Folylpolyglutamate_synth_CS"/>
</dbReference>
<dbReference type="GO" id="GO:0071161">
    <property type="term" value="F:cyanophycin synthetase activity (L-arginine-adding)"/>
    <property type="evidence" value="ECO:0007669"/>
    <property type="project" value="UniProtKB-EC"/>
</dbReference>
<evidence type="ECO:0000313" key="15">
    <source>
        <dbReference type="EMBL" id="ADB40139.1"/>
    </source>
</evidence>
<dbReference type="Gene3D" id="3.90.190.20">
    <property type="entry name" value="Mur ligase, C-terminal domain"/>
    <property type="match status" value="1"/>
</dbReference>
<keyword evidence="9 13" id="KW-0067">ATP-binding</keyword>